<evidence type="ECO:0000256" key="1">
    <source>
        <dbReference type="SAM" id="MobiDB-lite"/>
    </source>
</evidence>
<dbReference type="KEGG" id="cre:CHLRE_12g509900v5"/>
<sequence length="610" mass="62435">MAAACKLTNEQELACQTSFILASAVDALNPLQELKEKIEYHNLTDVNIIESGTLRALVALSSDTIQYGPSTKASYQVVPTVFIAFSNSMRHPAHDAVGGMSLANFLTSQRASGFPGATTCNVHGNALAVLEALPMGGVFSLLGQGYKLVATGHKFGGLVAHLFATRVLLQLHQEVAQARAMGINLSFNLADNKVSSYAFGAPFFATSSMTRTLAHMGVDVGQLSLHTLWKHGDGSPAFFAAASELYTVAAAARDANADAAAAAVESSGLPLDDVLSPASISRSSQVTAVQEWCRHVAEGVDALSRCRAAGPNRLMARPLDPPMLGRVCQPGGLFGSSSAVDGESNRLMQLRISMSEAEAAAAGLPTGPRAPAGARSSITGAGGAGPAARRRRSIEIPEGAAAAAMASGGMSPSASAGSFSRGMGGSVSGSAGSFTSAAAAAAGASGASPAGRARRASLLMAGAAGASKPAGHGHGRKEEQSHWKDGLLHLLQVMGDGLGERYSPIGQFWVLGSAAKPAAAAADAGGAATGSSLAWLDGPKATQTSAAWLAPGNGANIFSRWEWGLDELNRDMMEAFPWATFSASVTLRGSPADRKELLRPSPALDLLAMV</sequence>
<feature type="region of interest" description="Disordered" evidence="1">
    <location>
        <begin position="361"/>
        <end position="390"/>
    </location>
</feature>
<dbReference type="EMBL" id="CM008973">
    <property type="protein sequence ID" value="PNW74787.1"/>
    <property type="molecule type" value="Genomic_DNA"/>
</dbReference>
<dbReference type="OrthoDB" id="530517at2759"/>
<gene>
    <name evidence="2" type="ORF">CHLRE_12g509900v5</name>
</gene>
<dbReference type="RefSeq" id="XP_042918144.1">
    <property type="nucleotide sequence ID" value="XM_043068223.1"/>
</dbReference>
<organism evidence="2 3">
    <name type="scientific">Chlamydomonas reinhardtii</name>
    <name type="common">Chlamydomonas smithii</name>
    <dbReference type="NCBI Taxonomy" id="3055"/>
    <lineage>
        <taxon>Eukaryota</taxon>
        <taxon>Viridiplantae</taxon>
        <taxon>Chlorophyta</taxon>
        <taxon>core chlorophytes</taxon>
        <taxon>Chlorophyceae</taxon>
        <taxon>CS clade</taxon>
        <taxon>Chlamydomonadales</taxon>
        <taxon>Chlamydomonadaceae</taxon>
        <taxon>Chlamydomonas</taxon>
    </lineage>
</organism>
<dbReference type="ExpressionAtlas" id="A0A2K3D2P3">
    <property type="expression patterns" value="baseline"/>
</dbReference>
<name>A0A2K3D2P3_CHLRE</name>
<protein>
    <submittedName>
        <fullName evidence="2">Uncharacterized protein</fullName>
    </submittedName>
</protein>
<evidence type="ECO:0000313" key="3">
    <source>
        <dbReference type="Proteomes" id="UP000006906"/>
    </source>
</evidence>
<evidence type="ECO:0000313" key="2">
    <source>
        <dbReference type="EMBL" id="PNW74787.1"/>
    </source>
</evidence>
<dbReference type="InParanoid" id="A0A2K3D2P3"/>
<keyword evidence="3" id="KW-1185">Reference proteome</keyword>
<dbReference type="Gramene" id="PNW74787">
    <property type="protein sequence ID" value="PNW74787"/>
    <property type="gene ID" value="CHLRE_12g509900v5"/>
</dbReference>
<dbReference type="AlphaFoldDB" id="A0A2K3D2P3"/>
<reference evidence="2 3" key="1">
    <citation type="journal article" date="2007" name="Science">
        <title>The Chlamydomonas genome reveals the evolution of key animal and plant functions.</title>
        <authorList>
            <person name="Merchant S.S."/>
            <person name="Prochnik S.E."/>
            <person name="Vallon O."/>
            <person name="Harris E.H."/>
            <person name="Karpowicz S.J."/>
            <person name="Witman G.B."/>
            <person name="Terry A."/>
            <person name="Salamov A."/>
            <person name="Fritz-Laylin L.K."/>
            <person name="Marechal-Drouard L."/>
            <person name="Marshall W.F."/>
            <person name="Qu L.H."/>
            <person name="Nelson D.R."/>
            <person name="Sanderfoot A.A."/>
            <person name="Spalding M.H."/>
            <person name="Kapitonov V.V."/>
            <person name="Ren Q."/>
            <person name="Ferris P."/>
            <person name="Lindquist E."/>
            <person name="Shapiro H."/>
            <person name="Lucas S.M."/>
            <person name="Grimwood J."/>
            <person name="Schmutz J."/>
            <person name="Cardol P."/>
            <person name="Cerutti H."/>
            <person name="Chanfreau G."/>
            <person name="Chen C.L."/>
            <person name="Cognat V."/>
            <person name="Croft M.T."/>
            <person name="Dent R."/>
            <person name="Dutcher S."/>
            <person name="Fernandez E."/>
            <person name="Fukuzawa H."/>
            <person name="Gonzalez-Ballester D."/>
            <person name="Gonzalez-Halphen D."/>
            <person name="Hallmann A."/>
            <person name="Hanikenne M."/>
            <person name="Hippler M."/>
            <person name="Inwood W."/>
            <person name="Jabbari K."/>
            <person name="Kalanon M."/>
            <person name="Kuras R."/>
            <person name="Lefebvre P.A."/>
            <person name="Lemaire S.D."/>
            <person name="Lobanov A.V."/>
            <person name="Lohr M."/>
            <person name="Manuell A."/>
            <person name="Meier I."/>
            <person name="Mets L."/>
            <person name="Mittag M."/>
            <person name="Mittelmeier T."/>
            <person name="Moroney J.V."/>
            <person name="Moseley J."/>
            <person name="Napoli C."/>
            <person name="Nedelcu A.M."/>
            <person name="Niyogi K."/>
            <person name="Novoselov S.V."/>
            <person name="Paulsen I.T."/>
            <person name="Pazour G."/>
            <person name="Purton S."/>
            <person name="Ral J.P."/>
            <person name="Riano-Pachon D.M."/>
            <person name="Riekhof W."/>
            <person name="Rymarquis L."/>
            <person name="Schroda M."/>
            <person name="Stern D."/>
            <person name="Umen J."/>
            <person name="Willows R."/>
            <person name="Wilson N."/>
            <person name="Zimmer S.L."/>
            <person name="Allmer J."/>
            <person name="Balk J."/>
            <person name="Bisova K."/>
            <person name="Chen C.J."/>
            <person name="Elias M."/>
            <person name="Gendler K."/>
            <person name="Hauser C."/>
            <person name="Lamb M.R."/>
            <person name="Ledford H."/>
            <person name="Long J.C."/>
            <person name="Minagawa J."/>
            <person name="Page M.D."/>
            <person name="Pan J."/>
            <person name="Pootakham W."/>
            <person name="Roje S."/>
            <person name="Rose A."/>
            <person name="Stahlberg E."/>
            <person name="Terauchi A.M."/>
            <person name="Yang P."/>
            <person name="Ball S."/>
            <person name="Bowler C."/>
            <person name="Dieckmann C.L."/>
            <person name="Gladyshev V.N."/>
            <person name="Green P."/>
            <person name="Jorgensen R."/>
            <person name="Mayfield S."/>
            <person name="Mueller-Roeber B."/>
            <person name="Rajamani S."/>
            <person name="Sayre R.T."/>
            <person name="Brokstein P."/>
            <person name="Dubchak I."/>
            <person name="Goodstein D."/>
            <person name="Hornick L."/>
            <person name="Huang Y.W."/>
            <person name="Jhaveri J."/>
            <person name="Luo Y."/>
            <person name="Martinez D."/>
            <person name="Ngau W.C."/>
            <person name="Otillar B."/>
            <person name="Poliakov A."/>
            <person name="Porter A."/>
            <person name="Szajkowski L."/>
            <person name="Werner G."/>
            <person name="Zhou K."/>
            <person name="Grigoriev I.V."/>
            <person name="Rokhsar D.S."/>
            <person name="Grossman A.R."/>
        </authorList>
    </citation>
    <scope>NUCLEOTIDE SEQUENCE [LARGE SCALE GENOMIC DNA]</scope>
    <source>
        <strain evidence="3">CC-503</strain>
    </source>
</reference>
<dbReference type="GeneID" id="5716552"/>
<dbReference type="Proteomes" id="UP000006906">
    <property type="component" value="Chromosome 12"/>
</dbReference>
<feature type="region of interest" description="Disordered" evidence="1">
    <location>
        <begin position="462"/>
        <end position="481"/>
    </location>
</feature>
<dbReference type="PaxDb" id="3055-EDP05308"/>
<accession>A0A2K3D2P3</accession>
<proteinExistence type="predicted"/>